<name>A0AAD6X1U5_9AGAR</name>
<reference evidence="1" key="1">
    <citation type="submission" date="2023-03" db="EMBL/GenBank/DDBJ databases">
        <title>Massive genome expansion in bonnet fungi (Mycena s.s.) driven by repeated elements and novel gene families across ecological guilds.</title>
        <authorList>
            <consortium name="Lawrence Berkeley National Laboratory"/>
            <person name="Harder C.B."/>
            <person name="Miyauchi S."/>
            <person name="Viragh M."/>
            <person name="Kuo A."/>
            <person name="Thoen E."/>
            <person name="Andreopoulos B."/>
            <person name="Lu D."/>
            <person name="Skrede I."/>
            <person name="Drula E."/>
            <person name="Henrissat B."/>
            <person name="Morin E."/>
            <person name="Kohler A."/>
            <person name="Barry K."/>
            <person name="LaButti K."/>
            <person name="Morin E."/>
            <person name="Salamov A."/>
            <person name="Lipzen A."/>
            <person name="Mereny Z."/>
            <person name="Hegedus B."/>
            <person name="Baldrian P."/>
            <person name="Stursova M."/>
            <person name="Weitz H."/>
            <person name="Taylor A."/>
            <person name="Grigoriev I.V."/>
            <person name="Nagy L.G."/>
            <person name="Martin F."/>
            <person name="Kauserud H."/>
        </authorList>
    </citation>
    <scope>NUCLEOTIDE SEQUENCE</scope>
    <source>
        <strain evidence="1">CBHHK200</strain>
    </source>
</reference>
<gene>
    <name evidence="1" type="ORF">C8F04DRAFT_1265230</name>
</gene>
<comment type="caution">
    <text evidence="1">The sequence shown here is derived from an EMBL/GenBank/DDBJ whole genome shotgun (WGS) entry which is preliminary data.</text>
</comment>
<dbReference type="Proteomes" id="UP001218188">
    <property type="component" value="Unassembled WGS sequence"/>
</dbReference>
<sequence length="109" mass="12784">MLVIAYGMEPRGIPTGTGQKRVDNTEQTASVSWWPRTNSWARGSLDASWWTPQCEADFYQKRLSHFAQHIYKLPNQTKWRHNLKFRLGVKKCCDGYEVWASDMIKCQKM</sequence>
<evidence type="ECO:0000313" key="2">
    <source>
        <dbReference type="Proteomes" id="UP001218188"/>
    </source>
</evidence>
<keyword evidence="2" id="KW-1185">Reference proteome</keyword>
<protein>
    <submittedName>
        <fullName evidence="1">Uncharacterized protein</fullName>
    </submittedName>
</protein>
<accession>A0AAD6X1U5</accession>
<dbReference type="EMBL" id="JARJCM010000104">
    <property type="protein sequence ID" value="KAJ7029169.1"/>
    <property type="molecule type" value="Genomic_DNA"/>
</dbReference>
<evidence type="ECO:0000313" key="1">
    <source>
        <dbReference type="EMBL" id="KAJ7029169.1"/>
    </source>
</evidence>
<dbReference type="AlphaFoldDB" id="A0AAD6X1U5"/>
<proteinExistence type="predicted"/>
<organism evidence="1 2">
    <name type="scientific">Mycena alexandri</name>
    <dbReference type="NCBI Taxonomy" id="1745969"/>
    <lineage>
        <taxon>Eukaryota</taxon>
        <taxon>Fungi</taxon>
        <taxon>Dikarya</taxon>
        <taxon>Basidiomycota</taxon>
        <taxon>Agaricomycotina</taxon>
        <taxon>Agaricomycetes</taxon>
        <taxon>Agaricomycetidae</taxon>
        <taxon>Agaricales</taxon>
        <taxon>Marasmiineae</taxon>
        <taxon>Mycenaceae</taxon>
        <taxon>Mycena</taxon>
    </lineage>
</organism>